<name>A0A0C2I5X9_9PSED</name>
<dbReference type="PANTHER" id="PTHR13593:SF103">
    <property type="entry name" value="RE10370P"/>
    <property type="match status" value="1"/>
</dbReference>
<gene>
    <name evidence="3" type="ORF">UCMB321_3814</name>
</gene>
<dbReference type="Proteomes" id="UP000031535">
    <property type="component" value="Unassembled WGS sequence"/>
</dbReference>
<dbReference type="RefSeq" id="WP_157016011.1">
    <property type="nucleotide sequence ID" value="NZ_JXDG01000053.1"/>
</dbReference>
<dbReference type="PANTHER" id="PTHR13593">
    <property type="match status" value="1"/>
</dbReference>
<dbReference type="Pfam" id="PF20944">
    <property type="entry name" value="StcE_b-sandwich"/>
    <property type="match status" value="3"/>
</dbReference>
<organism evidence="3 4">
    <name type="scientific">Pseudomonas batumici</name>
    <dbReference type="NCBI Taxonomy" id="226910"/>
    <lineage>
        <taxon>Bacteria</taxon>
        <taxon>Pseudomonadati</taxon>
        <taxon>Pseudomonadota</taxon>
        <taxon>Gammaproteobacteria</taxon>
        <taxon>Pseudomonadales</taxon>
        <taxon>Pseudomonadaceae</taxon>
        <taxon>Pseudomonas</taxon>
    </lineage>
</organism>
<dbReference type="GO" id="GO:0008081">
    <property type="term" value="F:phosphoric diester hydrolase activity"/>
    <property type="evidence" value="ECO:0007669"/>
    <property type="project" value="InterPro"/>
</dbReference>
<evidence type="ECO:0000313" key="3">
    <source>
        <dbReference type="EMBL" id="KIH82350.1"/>
    </source>
</evidence>
<feature type="region of interest" description="Disordered" evidence="1">
    <location>
        <begin position="109"/>
        <end position="128"/>
    </location>
</feature>
<dbReference type="AlphaFoldDB" id="A0A0C2I5X9"/>
<dbReference type="PATRIC" id="fig|226910.6.peg.3806"/>
<dbReference type="OrthoDB" id="7021323at2"/>
<dbReference type="InterPro" id="IPR017946">
    <property type="entry name" value="PLC-like_Pdiesterase_TIM-brl"/>
</dbReference>
<feature type="domain" description="Metalloprotease StcE beta-sandwich" evidence="2">
    <location>
        <begin position="470"/>
        <end position="538"/>
    </location>
</feature>
<comment type="caution">
    <text evidence="3">The sequence shown here is derived from an EMBL/GenBank/DDBJ whole genome shotgun (WGS) entry which is preliminary data.</text>
</comment>
<proteinExistence type="predicted"/>
<dbReference type="SUPFAM" id="SSF51695">
    <property type="entry name" value="PLC-like phosphodiesterases"/>
    <property type="match status" value="1"/>
</dbReference>
<feature type="domain" description="Metalloprotease StcE beta-sandwich" evidence="2">
    <location>
        <begin position="379"/>
        <end position="448"/>
    </location>
</feature>
<sequence>MSDNISLAEQMGVRPEDLDEHGVLKPYVEPEFVPYAPAPYPDTEQFPSSDPAPGDEPVSTPRIGWCPNGSISGGICSPFNNVRPNWMGYYSGATANLRVDELILPGTHNSATDKQAPQTDSYDTCQDVSPHSQLQTGIRVLDLRVQFYFGYPQGDPKRFAIFHSTNSGRNVERDCLQAVINLYTAHSNEVVILDFHQFRNFTDAAHRELATVIKNRLGSRLIEPRWKLLVLRQLWELQKNVVIAYNNDQRDPLFWPGVNQRWIGKDRPSSSELKSFVEQVGRESKPDYELRSIQAHKYTLVYQPDDMSPDVMSWFAAGEFNSPIMKFHIINTDWSLRCRHIDNCIHANSFRNQERTSVRLTPNSLTNGFIPNGIGAIVLVTANGNWSASMTLPTRTINKATLLIICKAQLQTTLHVPNSDFLIADLILKQNDVVLFQYSTAELKWILQPDRVYSPNTSGGAVPVVRTDEKLIKYQMADGNWVADVSLPTSAPVFSYVEISSSASYDSHIHRRPDQRVYRLQRGDKYLFMLNNQATWQAVKTPIHSYGAAQAGAQMEDTGTEQTRVHFKNADWVREITLPLTAWAGDEVTLTSDATLTATVMGTNLVSGTSIQLKTGDTLKFRYAANTRKWRRI</sequence>
<dbReference type="InterPro" id="IPR048990">
    <property type="entry name" value="StcE_b-sandwich"/>
</dbReference>
<accession>A0A0C2I5X9</accession>
<feature type="region of interest" description="Disordered" evidence="1">
    <location>
        <begin position="35"/>
        <end position="57"/>
    </location>
</feature>
<evidence type="ECO:0000256" key="1">
    <source>
        <dbReference type="SAM" id="MobiDB-lite"/>
    </source>
</evidence>
<evidence type="ECO:0000259" key="2">
    <source>
        <dbReference type="Pfam" id="PF20944"/>
    </source>
</evidence>
<feature type="domain" description="Metalloprotease StcE beta-sandwich" evidence="2">
    <location>
        <begin position="563"/>
        <end position="632"/>
    </location>
</feature>
<dbReference type="InterPro" id="IPR051057">
    <property type="entry name" value="PI-PLC_domain"/>
</dbReference>
<dbReference type="STRING" id="226910.UCMB321_3814"/>
<dbReference type="Gene3D" id="2.60.120.1230">
    <property type="match status" value="3"/>
</dbReference>
<evidence type="ECO:0000313" key="4">
    <source>
        <dbReference type="Proteomes" id="UP000031535"/>
    </source>
</evidence>
<keyword evidence="4" id="KW-1185">Reference proteome</keyword>
<dbReference type="GO" id="GO:0006629">
    <property type="term" value="P:lipid metabolic process"/>
    <property type="evidence" value="ECO:0007669"/>
    <property type="project" value="InterPro"/>
</dbReference>
<dbReference type="Gene3D" id="3.20.20.190">
    <property type="entry name" value="Phosphatidylinositol (PI) phosphodiesterase"/>
    <property type="match status" value="1"/>
</dbReference>
<protein>
    <recommendedName>
        <fullName evidence="2">Metalloprotease StcE beta-sandwich domain-containing protein</fullName>
    </recommendedName>
</protein>
<reference evidence="3 4" key="1">
    <citation type="submission" date="2015-01" db="EMBL/GenBank/DDBJ databases">
        <title>Complete genome of Pseudomonas batumici UCM B-321 producer of the batumin antibiotic with strong antistaphilococcal and potential anticancer activity.</title>
        <authorList>
            <person name="Klochko V.V."/>
            <person name="Zelena L.B."/>
            <person name="Elena K.A."/>
            <person name="Reva O.N."/>
        </authorList>
    </citation>
    <scope>NUCLEOTIDE SEQUENCE [LARGE SCALE GENOMIC DNA]</scope>
    <source>
        <strain evidence="3 4">UCM B-321</strain>
    </source>
</reference>
<dbReference type="EMBL" id="JXDG01000053">
    <property type="protein sequence ID" value="KIH82350.1"/>
    <property type="molecule type" value="Genomic_DNA"/>
</dbReference>